<dbReference type="RefSeq" id="XP_043036134.1">
    <property type="nucleotide sequence ID" value="XM_043187036.1"/>
</dbReference>
<keyword evidence="1" id="KW-0732">Signal</keyword>
<sequence length="73" mass="8251">MGMYATLAFLLGLRLNEGWRSYTETVSYTLPKRNNDGVSQVNDGKQRVPYSICNYRSPLLCTYYVMSGTSVTV</sequence>
<dbReference type="Proteomes" id="UP000812287">
    <property type="component" value="Unassembled WGS sequence"/>
</dbReference>
<feature type="chain" id="PRO_5040321027" description="Secreted protein" evidence="1">
    <location>
        <begin position="19"/>
        <end position="73"/>
    </location>
</feature>
<organism evidence="2 3">
    <name type="scientific">Guyanagaster necrorhizus</name>
    <dbReference type="NCBI Taxonomy" id="856835"/>
    <lineage>
        <taxon>Eukaryota</taxon>
        <taxon>Fungi</taxon>
        <taxon>Dikarya</taxon>
        <taxon>Basidiomycota</taxon>
        <taxon>Agaricomycotina</taxon>
        <taxon>Agaricomycetes</taxon>
        <taxon>Agaricomycetidae</taxon>
        <taxon>Agaricales</taxon>
        <taxon>Marasmiineae</taxon>
        <taxon>Physalacriaceae</taxon>
        <taxon>Guyanagaster</taxon>
    </lineage>
</organism>
<reference evidence="2" key="1">
    <citation type="submission" date="2020-11" db="EMBL/GenBank/DDBJ databases">
        <title>Adaptations for nitrogen fixation in a non-lichenized fungal sporocarp promotes dispersal by wood-feeding termites.</title>
        <authorList>
            <consortium name="DOE Joint Genome Institute"/>
            <person name="Koch R.A."/>
            <person name="Yoon G."/>
            <person name="Arayal U."/>
            <person name="Lail K."/>
            <person name="Amirebrahimi M."/>
            <person name="Labutti K."/>
            <person name="Lipzen A."/>
            <person name="Riley R."/>
            <person name="Barry K."/>
            <person name="Henrissat B."/>
            <person name="Grigoriev I.V."/>
            <person name="Herr J.R."/>
            <person name="Aime M.C."/>
        </authorList>
    </citation>
    <scope>NUCLEOTIDE SEQUENCE</scope>
    <source>
        <strain evidence="2">MCA 3950</strain>
    </source>
</reference>
<feature type="signal peptide" evidence="1">
    <location>
        <begin position="1"/>
        <end position="18"/>
    </location>
</feature>
<evidence type="ECO:0000313" key="2">
    <source>
        <dbReference type="EMBL" id="KAG7442634.1"/>
    </source>
</evidence>
<dbReference type="AlphaFoldDB" id="A0A9P7VMJ1"/>
<protein>
    <recommendedName>
        <fullName evidence="4">Secreted protein</fullName>
    </recommendedName>
</protein>
<name>A0A9P7VMJ1_9AGAR</name>
<keyword evidence="3" id="KW-1185">Reference proteome</keyword>
<gene>
    <name evidence="2" type="ORF">BT62DRAFT_935938</name>
</gene>
<dbReference type="EMBL" id="MU250550">
    <property type="protein sequence ID" value="KAG7442634.1"/>
    <property type="molecule type" value="Genomic_DNA"/>
</dbReference>
<comment type="caution">
    <text evidence="2">The sequence shown here is derived from an EMBL/GenBank/DDBJ whole genome shotgun (WGS) entry which is preliminary data.</text>
</comment>
<evidence type="ECO:0000313" key="3">
    <source>
        <dbReference type="Proteomes" id="UP000812287"/>
    </source>
</evidence>
<proteinExistence type="predicted"/>
<accession>A0A9P7VMJ1</accession>
<evidence type="ECO:0000256" key="1">
    <source>
        <dbReference type="SAM" id="SignalP"/>
    </source>
</evidence>
<dbReference type="GeneID" id="66109333"/>
<evidence type="ECO:0008006" key="4">
    <source>
        <dbReference type="Google" id="ProtNLM"/>
    </source>
</evidence>